<feature type="non-terminal residue" evidence="1">
    <location>
        <position position="1"/>
    </location>
</feature>
<gene>
    <name evidence="1" type="ORF">GMARGA_LOCUS42004</name>
</gene>
<feature type="non-terminal residue" evidence="1">
    <location>
        <position position="49"/>
    </location>
</feature>
<dbReference type="Proteomes" id="UP000789901">
    <property type="component" value="Unassembled WGS sequence"/>
</dbReference>
<accession>A0ABN7XFK9</accession>
<proteinExistence type="predicted"/>
<sequence>ISSYKCSYERFDILKIISVIIIQLNSIIDPYFEETAPVDSNLKTVQNIV</sequence>
<reference evidence="1 2" key="1">
    <citation type="submission" date="2021-06" db="EMBL/GenBank/DDBJ databases">
        <authorList>
            <person name="Kallberg Y."/>
            <person name="Tangrot J."/>
            <person name="Rosling A."/>
        </authorList>
    </citation>
    <scope>NUCLEOTIDE SEQUENCE [LARGE SCALE GENOMIC DNA]</scope>
    <source>
        <strain evidence="1 2">120-4 pot B 10/14</strain>
    </source>
</reference>
<name>A0ABN7XFK9_GIGMA</name>
<protein>
    <submittedName>
        <fullName evidence="1">8650_t:CDS:1</fullName>
    </submittedName>
</protein>
<evidence type="ECO:0000313" key="2">
    <source>
        <dbReference type="Proteomes" id="UP000789901"/>
    </source>
</evidence>
<organism evidence="1 2">
    <name type="scientific">Gigaspora margarita</name>
    <dbReference type="NCBI Taxonomy" id="4874"/>
    <lineage>
        <taxon>Eukaryota</taxon>
        <taxon>Fungi</taxon>
        <taxon>Fungi incertae sedis</taxon>
        <taxon>Mucoromycota</taxon>
        <taxon>Glomeromycotina</taxon>
        <taxon>Glomeromycetes</taxon>
        <taxon>Diversisporales</taxon>
        <taxon>Gigasporaceae</taxon>
        <taxon>Gigaspora</taxon>
    </lineage>
</organism>
<keyword evidence="2" id="KW-1185">Reference proteome</keyword>
<evidence type="ECO:0000313" key="1">
    <source>
        <dbReference type="EMBL" id="CAG8853183.1"/>
    </source>
</evidence>
<comment type="caution">
    <text evidence="1">The sequence shown here is derived from an EMBL/GenBank/DDBJ whole genome shotgun (WGS) entry which is preliminary data.</text>
</comment>
<dbReference type="EMBL" id="CAJVQB010121094">
    <property type="protein sequence ID" value="CAG8853183.1"/>
    <property type="molecule type" value="Genomic_DNA"/>
</dbReference>